<proteinExistence type="predicted"/>
<accession>A0ABQ8FSU8</accession>
<dbReference type="Proteomes" id="UP000774617">
    <property type="component" value="Unassembled WGS sequence"/>
</dbReference>
<organism evidence="1 2">
    <name type="scientific">Macrophomina phaseolina</name>
    <dbReference type="NCBI Taxonomy" id="35725"/>
    <lineage>
        <taxon>Eukaryota</taxon>
        <taxon>Fungi</taxon>
        <taxon>Dikarya</taxon>
        <taxon>Ascomycota</taxon>
        <taxon>Pezizomycotina</taxon>
        <taxon>Dothideomycetes</taxon>
        <taxon>Dothideomycetes incertae sedis</taxon>
        <taxon>Botryosphaeriales</taxon>
        <taxon>Botryosphaeriaceae</taxon>
        <taxon>Macrophomina</taxon>
    </lineage>
</organism>
<evidence type="ECO:0000313" key="1">
    <source>
        <dbReference type="EMBL" id="KAH7024272.1"/>
    </source>
</evidence>
<protein>
    <recommendedName>
        <fullName evidence="3">Secreted protein</fullName>
    </recommendedName>
</protein>
<dbReference type="EMBL" id="JAGTJR010000062">
    <property type="protein sequence ID" value="KAH7024272.1"/>
    <property type="molecule type" value="Genomic_DNA"/>
</dbReference>
<comment type="caution">
    <text evidence="1">The sequence shown here is derived from an EMBL/GenBank/DDBJ whole genome shotgun (WGS) entry which is preliminary data.</text>
</comment>
<reference evidence="1 2" key="1">
    <citation type="journal article" date="2021" name="Nat. Commun.">
        <title>Genetic determinants of endophytism in the Arabidopsis root mycobiome.</title>
        <authorList>
            <person name="Mesny F."/>
            <person name="Miyauchi S."/>
            <person name="Thiergart T."/>
            <person name="Pickel B."/>
            <person name="Atanasova L."/>
            <person name="Karlsson M."/>
            <person name="Huettel B."/>
            <person name="Barry K.W."/>
            <person name="Haridas S."/>
            <person name="Chen C."/>
            <person name="Bauer D."/>
            <person name="Andreopoulos W."/>
            <person name="Pangilinan J."/>
            <person name="LaButti K."/>
            <person name="Riley R."/>
            <person name="Lipzen A."/>
            <person name="Clum A."/>
            <person name="Drula E."/>
            <person name="Henrissat B."/>
            <person name="Kohler A."/>
            <person name="Grigoriev I.V."/>
            <person name="Martin F.M."/>
            <person name="Hacquard S."/>
        </authorList>
    </citation>
    <scope>NUCLEOTIDE SEQUENCE [LARGE SCALE GENOMIC DNA]</scope>
    <source>
        <strain evidence="1 2">MPI-SDFR-AT-0080</strain>
    </source>
</reference>
<sequence>MLRLPARSQCVALVVARPRVNPEMGESRLATTHVSSCWKKMLYYYILLLNPVLGRIKLLFTTTPTPSVNVQLSRL</sequence>
<keyword evidence="2" id="KW-1185">Reference proteome</keyword>
<gene>
    <name evidence="1" type="ORF">B0J12DRAFT_386744</name>
</gene>
<evidence type="ECO:0000313" key="2">
    <source>
        <dbReference type="Proteomes" id="UP000774617"/>
    </source>
</evidence>
<evidence type="ECO:0008006" key="3">
    <source>
        <dbReference type="Google" id="ProtNLM"/>
    </source>
</evidence>
<name>A0ABQ8FSU8_9PEZI</name>